<organism evidence="3 4">
    <name type="scientific">Acanthoscelides obtectus</name>
    <name type="common">Bean weevil</name>
    <name type="synonym">Bruchus obtectus</name>
    <dbReference type="NCBI Taxonomy" id="200917"/>
    <lineage>
        <taxon>Eukaryota</taxon>
        <taxon>Metazoa</taxon>
        <taxon>Ecdysozoa</taxon>
        <taxon>Arthropoda</taxon>
        <taxon>Hexapoda</taxon>
        <taxon>Insecta</taxon>
        <taxon>Pterygota</taxon>
        <taxon>Neoptera</taxon>
        <taxon>Endopterygota</taxon>
        <taxon>Coleoptera</taxon>
        <taxon>Polyphaga</taxon>
        <taxon>Cucujiformia</taxon>
        <taxon>Chrysomeloidea</taxon>
        <taxon>Chrysomelidae</taxon>
        <taxon>Bruchinae</taxon>
        <taxon>Bruchini</taxon>
        <taxon>Acanthoscelides</taxon>
    </lineage>
</organism>
<dbReference type="AlphaFoldDB" id="A0A9P0LTC6"/>
<feature type="region of interest" description="Disordered" evidence="1">
    <location>
        <begin position="1"/>
        <end position="24"/>
    </location>
</feature>
<evidence type="ECO:0000313" key="3">
    <source>
        <dbReference type="EMBL" id="CAH2000965.1"/>
    </source>
</evidence>
<accession>A0A9P0LTC6</accession>
<protein>
    <recommendedName>
        <fullName evidence="2">PiggyBac transposable element-derived protein domain-containing protein</fullName>
    </recommendedName>
</protein>
<dbReference type="Proteomes" id="UP001152888">
    <property type="component" value="Unassembled WGS sequence"/>
</dbReference>
<evidence type="ECO:0000259" key="2">
    <source>
        <dbReference type="Pfam" id="PF13843"/>
    </source>
</evidence>
<keyword evidence="4" id="KW-1185">Reference proteome</keyword>
<evidence type="ECO:0000313" key="4">
    <source>
        <dbReference type="Proteomes" id="UP001152888"/>
    </source>
</evidence>
<gene>
    <name evidence="3" type="ORF">ACAOBT_LOCUS25904</name>
</gene>
<dbReference type="EMBL" id="CAKOFQ010007432">
    <property type="protein sequence ID" value="CAH2000965.1"/>
    <property type="molecule type" value="Genomic_DNA"/>
</dbReference>
<dbReference type="InterPro" id="IPR029526">
    <property type="entry name" value="PGBD"/>
</dbReference>
<proteinExistence type="predicted"/>
<comment type="caution">
    <text evidence="3">The sequence shown here is derived from an EMBL/GenBank/DDBJ whole genome shotgun (WGS) entry which is preliminary data.</text>
</comment>
<dbReference type="PANTHER" id="PTHR46599:SF3">
    <property type="entry name" value="PIGGYBAC TRANSPOSABLE ELEMENT-DERIVED PROTEIN 4"/>
    <property type="match status" value="1"/>
</dbReference>
<dbReference type="OrthoDB" id="7615991at2759"/>
<feature type="domain" description="PiggyBac transposable element-derived protein" evidence="2">
    <location>
        <begin position="92"/>
        <end position="284"/>
    </location>
</feature>
<dbReference type="Pfam" id="PF13843">
    <property type="entry name" value="DDE_Tnp_1_7"/>
    <property type="match status" value="1"/>
</dbReference>
<name>A0A9P0LTC6_ACAOB</name>
<evidence type="ECO:0000256" key="1">
    <source>
        <dbReference type="SAM" id="MobiDB-lite"/>
    </source>
</evidence>
<dbReference type="PANTHER" id="PTHR46599">
    <property type="entry name" value="PIGGYBAC TRANSPOSABLE ELEMENT-DERIVED PROTEIN 4"/>
    <property type="match status" value="1"/>
</dbReference>
<reference evidence="3" key="1">
    <citation type="submission" date="2022-03" db="EMBL/GenBank/DDBJ databases">
        <authorList>
            <person name="Sayadi A."/>
        </authorList>
    </citation>
    <scope>NUCLEOTIDE SEQUENCE</scope>
</reference>
<sequence>MLADQQTKDSCRGNKGSTSRKMAPAALEMNRVMEGVNLISTDFEESDTESEHELDFDPNLEMLWTENGIPRPAFHFTSNSGVQVNILKDVWQIFEYFSDDNLMDIIVRETNRYASQYISSNKDKLKSNSQAKKWFDSNEIRTHIGLLILHSICPKPESKMYFSRQESIGTPFFSKVIGERRFDLLLKFLLFVNNSSINPYINPKIDQSFPVLDLLKKSICQLMYQNKTAIDKSLITWIGRLAWKQYIPSKRRNRFGMKMFTLCESRSDYMYNILVYTGADTENKALYINEPLLRG</sequence>
<feature type="compositionally biased region" description="Basic and acidic residues" evidence="1">
    <location>
        <begin position="1"/>
        <end position="12"/>
    </location>
</feature>